<feature type="transmembrane region" description="Helical" evidence="1">
    <location>
        <begin position="205"/>
        <end position="226"/>
    </location>
</feature>
<reference evidence="3 4" key="1">
    <citation type="submission" date="2024-03" db="EMBL/GenBank/DDBJ databases">
        <title>Whole genomes of four grape xylem sap localized bacterial endophytes.</title>
        <authorList>
            <person name="Kumar G."/>
            <person name="Savka M.A."/>
        </authorList>
    </citation>
    <scope>NUCLEOTIDE SEQUENCE [LARGE SCALE GENOMIC DNA]</scope>
    <source>
        <strain evidence="3 4">RIT_GXS8</strain>
    </source>
</reference>
<keyword evidence="1" id="KW-0472">Membrane</keyword>
<accession>A0ABU8Y5C5</accession>
<feature type="transmembrane region" description="Helical" evidence="1">
    <location>
        <begin position="179"/>
        <end position="199"/>
    </location>
</feature>
<feature type="transmembrane region" description="Helical" evidence="1">
    <location>
        <begin position="62"/>
        <end position="83"/>
    </location>
</feature>
<feature type="transmembrane region" description="Helical" evidence="1">
    <location>
        <begin position="20"/>
        <end position="42"/>
    </location>
</feature>
<comment type="caution">
    <text evidence="3">The sequence shown here is derived from an EMBL/GenBank/DDBJ whole genome shotgun (WGS) entry which is preliminary data.</text>
</comment>
<dbReference type="InterPro" id="IPR012867">
    <property type="entry name" value="DUF1648"/>
</dbReference>
<feature type="domain" description="DUF1648" evidence="2">
    <location>
        <begin position="26"/>
        <end position="69"/>
    </location>
</feature>
<keyword evidence="1" id="KW-1133">Transmembrane helix</keyword>
<dbReference type="Proteomes" id="UP001370299">
    <property type="component" value="Unassembled WGS sequence"/>
</dbReference>
<organism evidence="3 4">
    <name type="scientific">Curtobacterium citreum</name>
    <dbReference type="NCBI Taxonomy" id="2036"/>
    <lineage>
        <taxon>Bacteria</taxon>
        <taxon>Bacillati</taxon>
        <taxon>Actinomycetota</taxon>
        <taxon>Actinomycetes</taxon>
        <taxon>Micrococcales</taxon>
        <taxon>Microbacteriaceae</taxon>
        <taxon>Curtobacterium</taxon>
    </lineage>
</organism>
<evidence type="ECO:0000256" key="1">
    <source>
        <dbReference type="SAM" id="Phobius"/>
    </source>
</evidence>
<name>A0ABU8Y5C5_9MICO</name>
<dbReference type="RefSeq" id="WP_340195583.1">
    <property type="nucleotide sequence ID" value="NZ_JBBKAP010000002.1"/>
</dbReference>
<keyword evidence="4" id="KW-1185">Reference proteome</keyword>
<feature type="transmembrane region" description="Helical" evidence="1">
    <location>
        <begin position="126"/>
        <end position="147"/>
    </location>
</feature>
<dbReference type="EMBL" id="JBBLYY010000002">
    <property type="protein sequence ID" value="MEK0169919.1"/>
    <property type="molecule type" value="Genomic_DNA"/>
</dbReference>
<keyword evidence="1" id="KW-0812">Transmembrane</keyword>
<gene>
    <name evidence="3" type="ORF">WMN62_00385</name>
</gene>
<feature type="transmembrane region" description="Helical" evidence="1">
    <location>
        <begin position="90"/>
        <end position="114"/>
    </location>
</feature>
<protein>
    <submittedName>
        <fullName evidence="3">DUF1648 domain-containing protein</fullName>
    </submittedName>
</protein>
<evidence type="ECO:0000313" key="4">
    <source>
        <dbReference type="Proteomes" id="UP001370299"/>
    </source>
</evidence>
<dbReference type="Pfam" id="PF07853">
    <property type="entry name" value="DUF1648"/>
    <property type="match status" value="1"/>
</dbReference>
<evidence type="ECO:0000313" key="3">
    <source>
        <dbReference type="EMBL" id="MEK0169919.1"/>
    </source>
</evidence>
<evidence type="ECO:0000259" key="2">
    <source>
        <dbReference type="Pfam" id="PF07853"/>
    </source>
</evidence>
<proteinExistence type="predicted"/>
<sequence>MTNRPATNRTLRTTTRAAVVAPGLVVLLALVIAALVAAPSLPDRMAVHFGADGTADGWSSPWPVFWITLAVTAAAVALAFAALRIPDRRTAATLVLVANLFAGSLGTAWIVLAATNTVGGGTLSGWWTVPFLAVSAVIAAVPVVALVRSAAPVPAHDVEPLRIGSDTRVAWRAHIGSRWFAALGAVVVGLGIGTGIAMAPAGVGTAVGFGAAMVVAGLAVLVLARVELTVDRRGMRLTSTWTRIPLMRVPLERIESCGWEDVSPGQWGGWGYRFSGRGVAYVVRSGPGLVARLRGGQARTVTVPDAAGGAAALGALLAQRTPA</sequence>